<gene>
    <name evidence="1" type="ORF">AAF712_014585</name>
</gene>
<protein>
    <submittedName>
        <fullName evidence="1">Uncharacterized protein</fullName>
    </submittedName>
</protein>
<proteinExistence type="predicted"/>
<accession>A0ABR2ZAP5</accession>
<organism evidence="1 2">
    <name type="scientific">Marasmius tenuissimus</name>
    <dbReference type="NCBI Taxonomy" id="585030"/>
    <lineage>
        <taxon>Eukaryota</taxon>
        <taxon>Fungi</taxon>
        <taxon>Dikarya</taxon>
        <taxon>Basidiomycota</taxon>
        <taxon>Agaricomycotina</taxon>
        <taxon>Agaricomycetes</taxon>
        <taxon>Agaricomycetidae</taxon>
        <taxon>Agaricales</taxon>
        <taxon>Marasmiineae</taxon>
        <taxon>Marasmiaceae</taxon>
        <taxon>Marasmius</taxon>
    </lineage>
</organism>
<dbReference type="EMBL" id="JBBXMP010000281">
    <property type="protein sequence ID" value="KAL0058725.1"/>
    <property type="molecule type" value="Genomic_DNA"/>
</dbReference>
<dbReference type="Proteomes" id="UP001437256">
    <property type="component" value="Unassembled WGS sequence"/>
</dbReference>
<evidence type="ECO:0000313" key="2">
    <source>
        <dbReference type="Proteomes" id="UP001437256"/>
    </source>
</evidence>
<dbReference type="Gene3D" id="2.60.120.260">
    <property type="entry name" value="Galactose-binding domain-like"/>
    <property type="match status" value="1"/>
</dbReference>
<name>A0ABR2ZAP5_9AGAR</name>
<reference evidence="1 2" key="1">
    <citation type="submission" date="2024-05" db="EMBL/GenBank/DDBJ databases">
        <title>A draft genome resource for the thread blight pathogen Marasmius tenuissimus strain MS-2.</title>
        <authorList>
            <person name="Yulfo-Soto G.E."/>
            <person name="Baruah I.K."/>
            <person name="Amoako-Attah I."/>
            <person name="Bukari Y."/>
            <person name="Meinhardt L.W."/>
            <person name="Bailey B.A."/>
            <person name="Cohen S.P."/>
        </authorList>
    </citation>
    <scope>NUCLEOTIDE SEQUENCE [LARGE SCALE GENOMIC DNA]</scope>
    <source>
        <strain evidence="1 2">MS-2</strain>
    </source>
</reference>
<evidence type="ECO:0000313" key="1">
    <source>
        <dbReference type="EMBL" id="KAL0058725.1"/>
    </source>
</evidence>
<sequence>MVDLQPYNLTIPSQTASLIYSPPRGAHTDASDGWELAYPIVDNGRYERQGRGADFHNSTKAGASISFNWLGTAIYVYGTGTRDSYSFSVDGQNVSQTFNVQQGGLLGSMTGMQYKEHNATLKVVGREMVAFQYADLTIGLGYPGKEIKNSTIEAVLGPNEPNPYFDFKNDSSGWAPESGIATITFPNGTTSPVTRQMATKGRNDSLRFNVTSAGTFILWGSIYKDHPVKRITISPRPGSSDPTGIKETFMYDTGPYGEFQQILYWESGLDWGTSYTVDISAATDQQKLAFNQLQLLDGYAKP</sequence>
<keyword evidence="2" id="KW-1185">Reference proteome</keyword>
<comment type="caution">
    <text evidence="1">The sequence shown here is derived from an EMBL/GenBank/DDBJ whole genome shotgun (WGS) entry which is preliminary data.</text>
</comment>